<feature type="compositionally biased region" description="Basic residues" evidence="1">
    <location>
        <begin position="322"/>
        <end position="333"/>
    </location>
</feature>
<feature type="compositionally biased region" description="Pro residues" evidence="1">
    <location>
        <begin position="1227"/>
        <end position="1237"/>
    </location>
</feature>
<dbReference type="InterPro" id="IPR056515">
    <property type="entry name" value="INO80E_N"/>
</dbReference>
<dbReference type="GO" id="GO:0031011">
    <property type="term" value="C:Ino80 complex"/>
    <property type="evidence" value="ECO:0007669"/>
    <property type="project" value="InterPro"/>
</dbReference>
<evidence type="ECO:0000313" key="4">
    <source>
        <dbReference type="WBParaSite" id="Pan_g15613.t2"/>
    </source>
</evidence>
<feature type="compositionally biased region" description="Pro residues" evidence="1">
    <location>
        <begin position="504"/>
        <end position="522"/>
    </location>
</feature>
<dbReference type="PANTHER" id="PTHR21812:SF1">
    <property type="entry name" value="INO80 COMPLEX SUBUNIT E"/>
    <property type="match status" value="1"/>
</dbReference>
<feature type="domain" description="INO80 complex subunit E N-terminal" evidence="2">
    <location>
        <begin position="706"/>
        <end position="747"/>
    </location>
</feature>
<accession>A0A7E4V317</accession>
<feature type="compositionally biased region" description="Low complexity" evidence="1">
    <location>
        <begin position="397"/>
        <end position="415"/>
    </location>
</feature>
<proteinExistence type="predicted"/>
<dbReference type="GO" id="GO:0006338">
    <property type="term" value="P:chromatin remodeling"/>
    <property type="evidence" value="ECO:0007669"/>
    <property type="project" value="InterPro"/>
</dbReference>
<feature type="region of interest" description="Disordered" evidence="1">
    <location>
        <begin position="963"/>
        <end position="1006"/>
    </location>
</feature>
<feature type="compositionally biased region" description="Low complexity" evidence="1">
    <location>
        <begin position="334"/>
        <end position="349"/>
    </location>
</feature>
<dbReference type="AlphaFoldDB" id="A0A7E4V317"/>
<feature type="compositionally biased region" description="Polar residues" evidence="1">
    <location>
        <begin position="421"/>
        <end position="458"/>
    </location>
</feature>
<keyword evidence="3" id="KW-1185">Reference proteome</keyword>
<feature type="compositionally biased region" description="Polar residues" evidence="1">
    <location>
        <begin position="8"/>
        <end position="25"/>
    </location>
</feature>
<dbReference type="Proteomes" id="UP000492821">
    <property type="component" value="Unassembled WGS sequence"/>
</dbReference>
<organism evidence="3 4">
    <name type="scientific">Panagrellus redivivus</name>
    <name type="common">Microworm</name>
    <dbReference type="NCBI Taxonomy" id="6233"/>
    <lineage>
        <taxon>Eukaryota</taxon>
        <taxon>Metazoa</taxon>
        <taxon>Ecdysozoa</taxon>
        <taxon>Nematoda</taxon>
        <taxon>Chromadorea</taxon>
        <taxon>Rhabditida</taxon>
        <taxon>Tylenchina</taxon>
        <taxon>Panagrolaimomorpha</taxon>
        <taxon>Panagrolaimoidea</taxon>
        <taxon>Panagrolaimidae</taxon>
        <taxon>Panagrellus</taxon>
    </lineage>
</organism>
<feature type="compositionally biased region" description="Low complexity" evidence="1">
    <location>
        <begin position="1185"/>
        <end position="1202"/>
    </location>
</feature>
<name>A0A7E4V317_PANRE</name>
<protein>
    <submittedName>
        <fullName evidence="4">SAM domain-containing protein</fullName>
    </submittedName>
</protein>
<feature type="compositionally biased region" description="Polar residues" evidence="1">
    <location>
        <begin position="480"/>
        <end position="502"/>
    </location>
</feature>
<evidence type="ECO:0000256" key="1">
    <source>
        <dbReference type="SAM" id="MobiDB-lite"/>
    </source>
</evidence>
<feature type="compositionally biased region" description="Polar residues" evidence="1">
    <location>
        <begin position="371"/>
        <end position="396"/>
    </location>
</feature>
<feature type="region of interest" description="Disordered" evidence="1">
    <location>
        <begin position="261"/>
        <end position="356"/>
    </location>
</feature>
<feature type="region of interest" description="Disordered" evidence="1">
    <location>
        <begin position="775"/>
        <end position="892"/>
    </location>
</feature>
<feature type="compositionally biased region" description="Low complexity" evidence="1">
    <location>
        <begin position="603"/>
        <end position="618"/>
    </location>
</feature>
<sequence length="1237" mass="130902">MNEAKQMSARSVPQGSTSISSNLGGNANGVVMPTASTSTHFNGGSATAFLSPTKPDMVKMSQSLKATQAQKSQFKSVQVISQQSNLSGPSGTNCVVLQHVGGGNSSHNLAFSSMVDNNQAQGSPMYQSGSQAFLSPPRPVQNPTNATGNQTSDGNHVQMQTAQIPARYTHIDGRQVQMIQLNNNQYYQVGQGGQPIAIQQYVQQPQQQFVTRNGSVVFASQANQDGSRILQALPTQVHIQNTVSPQNTSFHLTKAALKNVKSVNQSPSSTRRSDPLQPASSQGAATSSSQYLASSQPSSSSTAYEKSPASSTQVFSPPPAKPKNRSRSSKSKSKASPQQQQQQVVTQTQHVTNNNGQPTATIQQIALPANSQSRNQIPASNNQSSTNDASSKNSNHQSGVMQGQGSSQQTAASQQHGPAGASSQQHGSVMGPSQQRGSSMAPSQQHGTSAPSSQQLGPSVTSSQQQGSSIVSSQPHGTPVASSQNQPDYSNNKQQQHPSQTAAGPPPKSPNTQAMPPPPLPTVRPMVPQALPTSGSKPQPPPSAPNSSAGQQQPSQPASSTAGPNTQQMPPVQPQWKLEKAPALPPNQQQRKILHARRPPPGKQQTVPQTQQSVVPQGQHIRLQSGQVIQLKQPLTQSLSKIPTKEELEKKAMPPPPVPAPKPRVTVLPPVPPPVLISPVPSDLDTVWERALNFAFNSNAPKWSFNQMRSHFRRLIYENECYQSQLREYHQRLLKLERDNNYLMDRLLPYENISSSDGEDSDSSTKTIEERVVVQKLTKKRPAHRPSGSAPPKKKGASSKPVAPPTNGVSVPPPVAPAPKPKAPAAAPTTSTAVSAPQKVAPASSQPAVSSQATTSSSQVTVVSAGQGPSKTTPIKFPPRNASRLPTAPSLTKSMASVVSPLTKAGLSNNPAMKQQMTRSVPNVVRHGQPLLSSLIKSGTSQPQSITITSPLAKASLTIPSSPLAKNSVTIPPPRGPVAVLPNRFPRPELSAGASSSQLMPPPSGLPRKLVFDKPTAPLPIRNYTSTTSSSASGSGEPVFVTPLPKNYNNGATAAAKKSPAKAKVVISELPKTEVVKTSGAYPIRAPMLPSQGFVRAMTPAESKKYMLSSARVMTTNPTPLSNATVTYTSLKPTPGSPSKIVVHQQSAPAPKRPSTMPLAVITSMATPPKKPNTDHTLRSPPYASMPLQMQPQQQQHLESPQRNTAPMHHTVSASTPEVTRPLPSTERPPPSSNNGP</sequence>
<feature type="compositionally biased region" description="Polar residues" evidence="1">
    <location>
        <begin position="261"/>
        <end position="270"/>
    </location>
</feature>
<feature type="compositionally biased region" description="Low complexity" evidence="1">
    <location>
        <begin position="459"/>
        <end position="474"/>
    </location>
</feature>
<dbReference type="InterPro" id="IPR026678">
    <property type="entry name" value="INO80E"/>
</dbReference>
<feature type="region of interest" description="Disordered" evidence="1">
    <location>
        <begin position="1132"/>
        <end position="1237"/>
    </location>
</feature>
<feature type="compositionally biased region" description="Low complexity" evidence="1">
    <location>
        <begin position="545"/>
        <end position="564"/>
    </location>
</feature>
<dbReference type="Pfam" id="PF24237">
    <property type="entry name" value="INO80E"/>
    <property type="match status" value="1"/>
</dbReference>
<dbReference type="WBParaSite" id="Pan_g15613.t2">
    <property type="protein sequence ID" value="Pan_g15613.t2"/>
    <property type="gene ID" value="Pan_g15613"/>
</dbReference>
<feature type="compositionally biased region" description="Pro residues" evidence="1">
    <location>
        <begin position="811"/>
        <end position="822"/>
    </location>
</feature>
<feature type="compositionally biased region" description="Low complexity" evidence="1">
    <location>
        <begin position="277"/>
        <end position="304"/>
    </location>
</feature>
<feature type="compositionally biased region" description="Low complexity" evidence="1">
    <location>
        <begin position="823"/>
        <end position="865"/>
    </location>
</feature>
<feature type="region of interest" description="Disordered" evidence="1">
    <location>
        <begin position="371"/>
        <end position="618"/>
    </location>
</feature>
<evidence type="ECO:0000259" key="2">
    <source>
        <dbReference type="Pfam" id="PF24237"/>
    </source>
</evidence>
<evidence type="ECO:0000313" key="3">
    <source>
        <dbReference type="Proteomes" id="UP000492821"/>
    </source>
</evidence>
<reference evidence="4" key="2">
    <citation type="submission" date="2020-10" db="UniProtKB">
        <authorList>
            <consortium name="WormBaseParasite"/>
        </authorList>
    </citation>
    <scope>IDENTIFICATION</scope>
</reference>
<feature type="region of interest" description="Disordered" evidence="1">
    <location>
        <begin position="1"/>
        <end position="25"/>
    </location>
</feature>
<reference evidence="3" key="1">
    <citation type="journal article" date="2013" name="Genetics">
        <title>The draft genome and transcriptome of Panagrellus redivivus are shaped by the harsh demands of a free-living lifestyle.</title>
        <authorList>
            <person name="Srinivasan J."/>
            <person name="Dillman A.R."/>
            <person name="Macchietto M.G."/>
            <person name="Heikkinen L."/>
            <person name="Lakso M."/>
            <person name="Fracchia K.M."/>
            <person name="Antoshechkin I."/>
            <person name="Mortazavi A."/>
            <person name="Wong G."/>
            <person name="Sternberg P.W."/>
        </authorList>
    </citation>
    <scope>NUCLEOTIDE SEQUENCE [LARGE SCALE GENOMIC DNA]</scope>
    <source>
        <strain evidence="3">MT8872</strain>
    </source>
</reference>
<dbReference type="PANTHER" id="PTHR21812">
    <property type="entry name" value="INO80 COMPLEX SUBUNIT E"/>
    <property type="match status" value="1"/>
</dbReference>